<accession>A0A4Z2H8R0</accession>
<sequence>MSRFENHKVLNHPERIGSIAVQPSRLLCLVQKPRASTSGASAARLADSSDMRRLFSPGVLHDAFRFHA</sequence>
<evidence type="ECO:0000313" key="2">
    <source>
        <dbReference type="Proteomes" id="UP000314294"/>
    </source>
</evidence>
<organism evidence="1 2">
    <name type="scientific">Liparis tanakae</name>
    <name type="common">Tanaka's snailfish</name>
    <dbReference type="NCBI Taxonomy" id="230148"/>
    <lineage>
        <taxon>Eukaryota</taxon>
        <taxon>Metazoa</taxon>
        <taxon>Chordata</taxon>
        <taxon>Craniata</taxon>
        <taxon>Vertebrata</taxon>
        <taxon>Euteleostomi</taxon>
        <taxon>Actinopterygii</taxon>
        <taxon>Neopterygii</taxon>
        <taxon>Teleostei</taxon>
        <taxon>Neoteleostei</taxon>
        <taxon>Acanthomorphata</taxon>
        <taxon>Eupercaria</taxon>
        <taxon>Perciformes</taxon>
        <taxon>Cottioidei</taxon>
        <taxon>Cottales</taxon>
        <taxon>Liparidae</taxon>
        <taxon>Liparis</taxon>
    </lineage>
</organism>
<reference evidence="1 2" key="1">
    <citation type="submission" date="2019-03" db="EMBL/GenBank/DDBJ databases">
        <title>First draft genome of Liparis tanakae, snailfish: a comprehensive survey of snailfish specific genes.</title>
        <authorList>
            <person name="Kim W."/>
            <person name="Song I."/>
            <person name="Jeong J.-H."/>
            <person name="Kim D."/>
            <person name="Kim S."/>
            <person name="Ryu S."/>
            <person name="Song J.Y."/>
            <person name="Lee S.K."/>
        </authorList>
    </citation>
    <scope>NUCLEOTIDE SEQUENCE [LARGE SCALE GENOMIC DNA]</scope>
    <source>
        <tissue evidence="1">Muscle</tissue>
    </source>
</reference>
<proteinExistence type="predicted"/>
<dbReference type="Proteomes" id="UP000314294">
    <property type="component" value="Unassembled WGS sequence"/>
</dbReference>
<protein>
    <submittedName>
        <fullName evidence="1">Uncharacterized protein</fullName>
    </submittedName>
</protein>
<dbReference type="AlphaFoldDB" id="A0A4Z2H8R0"/>
<gene>
    <name evidence="1" type="ORF">EYF80_027656</name>
</gene>
<evidence type="ECO:0000313" key="1">
    <source>
        <dbReference type="EMBL" id="TNN62166.1"/>
    </source>
</evidence>
<comment type="caution">
    <text evidence="1">The sequence shown here is derived from an EMBL/GenBank/DDBJ whole genome shotgun (WGS) entry which is preliminary data.</text>
</comment>
<name>A0A4Z2H8R0_9TELE</name>
<dbReference type="EMBL" id="SRLO01000300">
    <property type="protein sequence ID" value="TNN62166.1"/>
    <property type="molecule type" value="Genomic_DNA"/>
</dbReference>
<keyword evidence="2" id="KW-1185">Reference proteome</keyword>